<comment type="caution">
    <text evidence="2">The sequence shown here is derived from an EMBL/GenBank/DDBJ whole genome shotgun (WGS) entry which is preliminary data.</text>
</comment>
<keyword evidence="1" id="KW-1133">Transmembrane helix</keyword>
<evidence type="ECO:0000256" key="1">
    <source>
        <dbReference type="SAM" id="Phobius"/>
    </source>
</evidence>
<keyword evidence="1" id="KW-0812">Transmembrane</keyword>
<proteinExistence type="predicted"/>
<accession>A0A9X3MWX1</accession>
<gene>
    <name evidence="2" type="ORF">OM076_28315</name>
</gene>
<protein>
    <submittedName>
        <fullName evidence="2">Uncharacterized protein</fullName>
    </submittedName>
</protein>
<organism evidence="2 3">
    <name type="scientific">Solirubrobacter ginsenosidimutans</name>
    <dbReference type="NCBI Taxonomy" id="490573"/>
    <lineage>
        <taxon>Bacteria</taxon>
        <taxon>Bacillati</taxon>
        <taxon>Actinomycetota</taxon>
        <taxon>Thermoleophilia</taxon>
        <taxon>Solirubrobacterales</taxon>
        <taxon>Solirubrobacteraceae</taxon>
        <taxon>Solirubrobacter</taxon>
    </lineage>
</organism>
<reference evidence="2" key="1">
    <citation type="submission" date="2022-10" db="EMBL/GenBank/DDBJ databases">
        <title>The WGS of Solirubrobacter ginsenosidimutans DSM 21036.</title>
        <authorList>
            <person name="Jiang Z."/>
        </authorList>
    </citation>
    <scope>NUCLEOTIDE SEQUENCE</scope>
    <source>
        <strain evidence="2">DSM 21036</strain>
    </source>
</reference>
<dbReference type="EMBL" id="JAPDOD010000031">
    <property type="protein sequence ID" value="MDA0164209.1"/>
    <property type="molecule type" value="Genomic_DNA"/>
</dbReference>
<evidence type="ECO:0000313" key="2">
    <source>
        <dbReference type="EMBL" id="MDA0164209.1"/>
    </source>
</evidence>
<name>A0A9X3MWX1_9ACTN</name>
<keyword evidence="1" id="KW-0472">Membrane</keyword>
<sequence length="94" mass="9860">MELSVAFTLWVSFGAFLFFPTVKAPPLFARTAIALCSAELLACLLWTAGRTCIVPGCPAMGATARTAAAVDIPALTALMLVLAGVYGLRVAKNW</sequence>
<keyword evidence="3" id="KW-1185">Reference proteome</keyword>
<feature type="transmembrane region" description="Helical" evidence="1">
    <location>
        <begin position="68"/>
        <end position="88"/>
    </location>
</feature>
<evidence type="ECO:0000313" key="3">
    <source>
        <dbReference type="Proteomes" id="UP001149140"/>
    </source>
</evidence>
<dbReference type="AlphaFoldDB" id="A0A9X3MWX1"/>
<feature type="transmembrane region" description="Helical" evidence="1">
    <location>
        <begin position="27"/>
        <end position="47"/>
    </location>
</feature>
<dbReference type="RefSeq" id="WP_270043460.1">
    <property type="nucleotide sequence ID" value="NZ_JAPDOD010000031.1"/>
</dbReference>
<dbReference type="Proteomes" id="UP001149140">
    <property type="component" value="Unassembled WGS sequence"/>
</dbReference>